<feature type="transmembrane region" description="Helical" evidence="1">
    <location>
        <begin position="253"/>
        <end position="285"/>
    </location>
</feature>
<dbReference type="AlphaFoldDB" id="A0A1J4VE75"/>
<protein>
    <submittedName>
        <fullName evidence="2">Uncharacterized protein</fullName>
    </submittedName>
</protein>
<reference evidence="2 3" key="1">
    <citation type="journal article" date="2016" name="Environ. Microbiol.">
        <title>Genomic resolution of a cold subsurface aquifer community provides metabolic insights for novel microbes adapted to high CO concentrations.</title>
        <authorList>
            <person name="Probst A.J."/>
            <person name="Castelle C.J."/>
            <person name="Singh A."/>
            <person name="Brown C.T."/>
            <person name="Anantharaman K."/>
            <person name="Sharon I."/>
            <person name="Hug L.A."/>
            <person name="Burstein D."/>
            <person name="Emerson J.B."/>
            <person name="Thomas B.C."/>
            <person name="Banfield J.F."/>
        </authorList>
    </citation>
    <scope>NUCLEOTIDE SEQUENCE [LARGE SCALE GENOMIC DNA]</scope>
    <source>
        <strain evidence="2">CG1_02_47_685</strain>
    </source>
</reference>
<dbReference type="Proteomes" id="UP000183206">
    <property type="component" value="Unassembled WGS sequence"/>
</dbReference>
<accession>A0A1J4VE75</accession>
<keyword evidence="1" id="KW-0472">Membrane</keyword>
<name>A0A1J4VE75_9BACT</name>
<comment type="caution">
    <text evidence="2">The sequence shown here is derived from an EMBL/GenBank/DDBJ whole genome shotgun (WGS) entry which is preliminary data.</text>
</comment>
<evidence type="ECO:0000313" key="3">
    <source>
        <dbReference type="Proteomes" id="UP000183206"/>
    </source>
</evidence>
<dbReference type="InterPro" id="IPR013783">
    <property type="entry name" value="Ig-like_fold"/>
</dbReference>
<sequence length="369" mass="41698">MLLVGKAPTAIPNVLYAESIHEKTIDNLDDGVWYFHVQQRNEFGWGAVSHFRFQIDTTPPENVSMEITKGASREDPWPLAIIHHGDATSGMLGYCEIKINDGEWLQSSYLSDDGLIEPHVFRVPPITPGSHTIIVRVSDKAGNKAIVSGEFSIEPLETPTVTDYSKNPTRGDMLELQGTTKYPNSSVTVLVQKEKEEPVSESTQADDKGNFVFVAKDRLDDGIYTIRVEVVNKHGARSDPTGPIIIAVKRPPFIVFGTGIVTILAVIIPLIALLFMLVVVVWYGWHRFTMIKKKIKKETYEAEDALRKAFDLLREETYTHIEKLEKVGRRRNLTKEEEHILEKFKKNLDDAERYIAKEIKDIEKEIGGL</sequence>
<proteinExistence type="predicted"/>
<keyword evidence="1" id="KW-0812">Transmembrane</keyword>
<evidence type="ECO:0000256" key="1">
    <source>
        <dbReference type="SAM" id="Phobius"/>
    </source>
</evidence>
<evidence type="ECO:0000313" key="2">
    <source>
        <dbReference type="EMBL" id="OIO32503.1"/>
    </source>
</evidence>
<dbReference type="Gene3D" id="2.60.40.10">
    <property type="entry name" value="Immunoglobulins"/>
    <property type="match status" value="1"/>
</dbReference>
<keyword evidence="1" id="KW-1133">Transmembrane helix</keyword>
<dbReference type="EMBL" id="MNVO01000035">
    <property type="protein sequence ID" value="OIO32503.1"/>
    <property type="molecule type" value="Genomic_DNA"/>
</dbReference>
<organism evidence="2 3">
    <name type="scientific">Candidatus Nomurabacteria bacterium CG1_02_47_685</name>
    <dbReference type="NCBI Taxonomy" id="1805282"/>
    <lineage>
        <taxon>Bacteria</taxon>
        <taxon>Candidatus Nomuraibacteriota</taxon>
    </lineage>
</organism>
<gene>
    <name evidence="2" type="ORF">AUJ44_02310</name>
</gene>
<dbReference type="STRING" id="1805282.AUJ44_02310"/>